<protein>
    <submittedName>
        <fullName evidence="2">Uncharacterized protein</fullName>
    </submittedName>
</protein>
<evidence type="ECO:0000313" key="4">
    <source>
        <dbReference type="Proteomes" id="UP001159659"/>
    </source>
</evidence>
<comment type="caution">
    <text evidence="2">The sequence shown here is derived from an EMBL/GenBank/DDBJ whole genome shotgun (WGS) entry which is preliminary data.</text>
</comment>
<sequence length="806" mass="91067">MQTPSSSLHVISSRFFRLECNHEYLFQSEYKRSNRTKGLKILRCFPHCCPEHIDRSYCGSSLSIEIQLAECPSQSVPSKPAFREILSVFARFEAVSDGSLCPGECVDVNIMEQEVQTETHLDGQWIAGVLVRPMDVMATNHEPVKTDNDDNDAAASLEEPNSLVYNLNGKAFSKWYYDWESGANKAQRLMKHVLKAYIVERIAVERDNQVPTISNQETLMQVYRVVHVVSSPEFTVISYRRAPMDQLQLAHAHAAVQLGKTQIPLQVMSSSQEGVSPNGLRTFTNEIHHWGVYKSVHNTNVAREDDVAAWSSKLNSSLQSEFYEAEAKRRRRMYSNHQELMHPLEDKLCWEHLNAPAVAVSKSMALLLAFVRWAPLRLYVPVAAELVHLLDQRIFELVPASAQKPTKPNCFSRLLLQYAQIEESIRATGEGTTLRTLLRVASQTVLWLYSQETCHWIRHFFRQNATSVLDKMAMRSCFLHFLHELEERLSAEVIAATALRRLSNVAEEVIAAVYSCELFYDRRPLVRQILSGQSFAGWNMFVAQMRDTYIGATSLPVSLPPLCRNVTFSAAFPPRNVVERRWNGEWCLDMDDVQWDVNEIRSFGNGGKSSADPRVPDVSLFSLVKLISQIVRFEVAIDIRESSLRVRASQGLAGCVDCMHLVLDGKDRVYRTCPNGITSCGGDGTCGDYVGEMCFEDTGQLAIFLEIYNWSLEQGTRSYHVRAKIECHNSGRLAVDGDILETTGSSTFPSDKLSYVGEMSLRAKLETIKMASARRYDGAGASRDTPAASWAEYGKFHLGYRKMCER</sequence>
<dbReference type="AlphaFoldDB" id="A0AAV0TZA1"/>
<dbReference type="EMBL" id="CANTFK010000836">
    <property type="protein sequence ID" value="CAI5729639.1"/>
    <property type="molecule type" value="Genomic_DNA"/>
</dbReference>
<dbReference type="EMBL" id="CAKLBC010000599">
    <property type="protein sequence ID" value="CAH0487154.1"/>
    <property type="molecule type" value="Genomic_DNA"/>
</dbReference>
<dbReference type="Proteomes" id="UP001157938">
    <property type="component" value="Unassembled WGS sequence"/>
</dbReference>
<accession>A0AAV0TZA1</accession>
<dbReference type="Proteomes" id="UP001159659">
    <property type="component" value="Unassembled WGS sequence"/>
</dbReference>
<gene>
    <name evidence="1" type="ORF">PFR001_LOCUS2726</name>
    <name evidence="2" type="ORF">PFR002_LOCUS6077</name>
</gene>
<evidence type="ECO:0000313" key="3">
    <source>
        <dbReference type="Proteomes" id="UP001157938"/>
    </source>
</evidence>
<name>A0AAV0TZA1_9STRA</name>
<reference evidence="2" key="2">
    <citation type="submission" date="2022-12" db="EMBL/GenBank/DDBJ databases">
        <authorList>
            <person name="Webb A."/>
        </authorList>
    </citation>
    <scope>NUCLEOTIDE SEQUENCE</scope>
    <source>
        <strain evidence="2">Pf2</strain>
    </source>
</reference>
<organism evidence="2 4">
    <name type="scientific">Peronospora farinosa</name>
    <dbReference type="NCBI Taxonomy" id="134698"/>
    <lineage>
        <taxon>Eukaryota</taxon>
        <taxon>Sar</taxon>
        <taxon>Stramenopiles</taxon>
        <taxon>Oomycota</taxon>
        <taxon>Peronosporomycetes</taxon>
        <taxon>Peronosporales</taxon>
        <taxon>Peronosporaceae</taxon>
        <taxon>Peronospora</taxon>
    </lineage>
</organism>
<proteinExistence type="predicted"/>
<evidence type="ECO:0000313" key="2">
    <source>
        <dbReference type="EMBL" id="CAI5729639.1"/>
    </source>
</evidence>
<evidence type="ECO:0000313" key="1">
    <source>
        <dbReference type="EMBL" id="CAH0487154.1"/>
    </source>
</evidence>
<reference evidence="1 3" key="1">
    <citation type="submission" date="2021-11" db="EMBL/GenBank/DDBJ databases">
        <authorList>
            <person name="Islam A."/>
            <person name="Islam S."/>
            <person name="Flora M.S."/>
            <person name="Rahman M."/>
            <person name="Ziaur R.M."/>
            <person name="Epstein J.H."/>
            <person name="Hassan M."/>
            <person name="Klassen M."/>
            <person name="Woodard K."/>
            <person name="Webb A."/>
            <person name="Webby R.J."/>
            <person name="El Zowalaty M.E."/>
        </authorList>
    </citation>
    <scope>NUCLEOTIDE SEQUENCE [LARGE SCALE GENOMIC DNA]</scope>
    <source>
        <strain evidence="1">Pf1</strain>
    </source>
</reference>
<keyword evidence="3" id="KW-1185">Reference proteome</keyword>